<keyword evidence="1" id="KW-0812">Transmembrane</keyword>
<proteinExistence type="predicted"/>
<dbReference type="Proteomes" id="UP000199150">
    <property type="component" value="Unassembled WGS sequence"/>
</dbReference>
<keyword evidence="3" id="KW-1185">Reference proteome</keyword>
<feature type="transmembrane region" description="Helical" evidence="1">
    <location>
        <begin position="52"/>
        <end position="72"/>
    </location>
</feature>
<dbReference type="InterPro" id="IPR034804">
    <property type="entry name" value="SQR/QFR_C/D"/>
</dbReference>
<evidence type="ECO:0000313" key="2">
    <source>
        <dbReference type="EMBL" id="SCW75161.1"/>
    </source>
</evidence>
<dbReference type="OrthoDB" id="8114024at2"/>
<feature type="transmembrane region" description="Helical" evidence="1">
    <location>
        <begin position="84"/>
        <end position="107"/>
    </location>
</feature>
<dbReference type="STRING" id="260084.SAMN02927928_3128"/>
<dbReference type="EMBL" id="FMTS01000006">
    <property type="protein sequence ID" value="SCW75161.1"/>
    <property type="molecule type" value="Genomic_DNA"/>
</dbReference>
<feature type="transmembrane region" description="Helical" evidence="1">
    <location>
        <begin position="127"/>
        <end position="149"/>
    </location>
</feature>
<organism evidence="2 3">
    <name type="scientific">Asticcacaulis taihuensis</name>
    <dbReference type="NCBI Taxonomy" id="260084"/>
    <lineage>
        <taxon>Bacteria</taxon>
        <taxon>Pseudomonadati</taxon>
        <taxon>Pseudomonadota</taxon>
        <taxon>Alphaproteobacteria</taxon>
        <taxon>Caulobacterales</taxon>
        <taxon>Caulobacteraceae</taxon>
        <taxon>Asticcacaulis</taxon>
    </lineage>
</organism>
<protein>
    <submittedName>
        <fullName evidence="2">Uncharacterized protein</fullName>
    </submittedName>
</protein>
<dbReference type="SUPFAM" id="SSF81343">
    <property type="entry name" value="Fumarate reductase respiratory complex transmembrane subunits"/>
    <property type="match status" value="1"/>
</dbReference>
<reference evidence="3" key="1">
    <citation type="submission" date="2016-10" db="EMBL/GenBank/DDBJ databases">
        <authorList>
            <person name="Varghese N."/>
            <person name="Submissions S."/>
        </authorList>
    </citation>
    <scope>NUCLEOTIDE SEQUENCE [LARGE SCALE GENOMIC DNA]</scope>
    <source>
        <strain evidence="3">CGMCC 1.3431</strain>
    </source>
</reference>
<dbReference type="GO" id="GO:0016020">
    <property type="term" value="C:membrane"/>
    <property type="evidence" value="ECO:0007669"/>
    <property type="project" value="InterPro"/>
</dbReference>
<accession>A0A1G4T1H5</accession>
<gene>
    <name evidence="2" type="ORF">SAMN02927928_3128</name>
</gene>
<sequence>MERLHKVSAGFVFAFLCLHFANHFVGLLGIGAHAQFMDAARLVYRHPVVEMAIMLAFFIQILTGIPLIIEIWTQKKDFVHQLQAASGLVMVIFILVHVGVIAVARMVFNLDTNFEFAAATFAPPLTYAAYGFYGAGVFALFIHFGCILYDVFKKTSKPVGWLLLIAALGVGGYATWLLLMMYSGHLYPITIPDAYSHLF</sequence>
<evidence type="ECO:0000313" key="3">
    <source>
        <dbReference type="Proteomes" id="UP000199150"/>
    </source>
</evidence>
<evidence type="ECO:0000256" key="1">
    <source>
        <dbReference type="SAM" id="Phobius"/>
    </source>
</evidence>
<dbReference type="RefSeq" id="WP_090649882.1">
    <property type="nucleotide sequence ID" value="NZ_CBCRYE010000005.1"/>
</dbReference>
<keyword evidence="1" id="KW-1133">Transmembrane helix</keyword>
<feature type="transmembrane region" description="Helical" evidence="1">
    <location>
        <begin position="12"/>
        <end position="32"/>
    </location>
</feature>
<dbReference type="AlphaFoldDB" id="A0A1G4T1H5"/>
<name>A0A1G4T1H5_9CAUL</name>
<feature type="transmembrane region" description="Helical" evidence="1">
    <location>
        <begin position="161"/>
        <end position="182"/>
    </location>
</feature>
<keyword evidence="1" id="KW-0472">Membrane</keyword>